<protein>
    <submittedName>
        <fullName evidence="2">Uncharacterized protein</fullName>
    </submittedName>
</protein>
<organism evidence="2">
    <name type="scientific">Solibacter usitatus (strain Ellin6076)</name>
    <dbReference type="NCBI Taxonomy" id="234267"/>
    <lineage>
        <taxon>Bacteria</taxon>
        <taxon>Pseudomonadati</taxon>
        <taxon>Acidobacteriota</taxon>
        <taxon>Terriglobia</taxon>
        <taxon>Bryobacterales</taxon>
        <taxon>Solibacteraceae</taxon>
        <taxon>Candidatus Solibacter</taxon>
    </lineage>
</organism>
<gene>
    <name evidence="2" type="ordered locus">Acid_0405</name>
</gene>
<dbReference type="KEGG" id="sus:Acid_0405"/>
<name>Q02BZ9_SOLUE</name>
<sequence length="133" mass="14237" precursor="true">MQKTVLLAKATLSLALLNAVMADDAPRPGLHPEIATDRPHFTDSTGVVGKGVVQVENGLTGERGRDGSNLSGPELLMRIGLNERLEFRIGDDGFLSHWAPGTTSTSGHSNIELAVKVVVFEQGRYRPAMSLDS</sequence>
<proteinExistence type="predicted"/>
<keyword evidence="1" id="KW-0732">Signal</keyword>
<accession>Q02BZ9</accession>
<feature type="chain" id="PRO_5004163493" evidence="1">
    <location>
        <begin position="23"/>
        <end position="133"/>
    </location>
</feature>
<dbReference type="EMBL" id="CP000473">
    <property type="protein sequence ID" value="ABJ81417.1"/>
    <property type="molecule type" value="Genomic_DNA"/>
</dbReference>
<dbReference type="OrthoDB" id="257472at2"/>
<evidence type="ECO:0000313" key="2">
    <source>
        <dbReference type="EMBL" id="ABJ81417.1"/>
    </source>
</evidence>
<feature type="signal peptide" evidence="1">
    <location>
        <begin position="1"/>
        <end position="22"/>
    </location>
</feature>
<evidence type="ECO:0000256" key="1">
    <source>
        <dbReference type="SAM" id="SignalP"/>
    </source>
</evidence>
<reference evidence="2" key="1">
    <citation type="submission" date="2006-10" db="EMBL/GenBank/DDBJ databases">
        <title>Complete sequence of Solibacter usitatus Ellin6076.</title>
        <authorList>
            <consortium name="US DOE Joint Genome Institute"/>
            <person name="Copeland A."/>
            <person name="Lucas S."/>
            <person name="Lapidus A."/>
            <person name="Barry K."/>
            <person name="Detter J.C."/>
            <person name="Glavina del Rio T."/>
            <person name="Hammon N."/>
            <person name="Israni S."/>
            <person name="Dalin E."/>
            <person name="Tice H."/>
            <person name="Pitluck S."/>
            <person name="Thompson L.S."/>
            <person name="Brettin T."/>
            <person name="Bruce D."/>
            <person name="Han C."/>
            <person name="Tapia R."/>
            <person name="Gilna P."/>
            <person name="Schmutz J."/>
            <person name="Larimer F."/>
            <person name="Land M."/>
            <person name="Hauser L."/>
            <person name="Kyrpides N."/>
            <person name="Mikhailova N."/>
            <person name="Janssen P.H."/>
            <person name="Kuske C.R."/>
            <person name="Richardson P."/>
        </authorList>
    </citation>
    <scope>NUCLEOTIDE SEQUENCE</scope>
    <source>
        <strain evidence="2">Ellin6076</strain>
    </source>
</reference>
<dbReference type="AlphaFoldDB" id="Q02BZ9"/>
<dbReference type="HOGENOM" id="CLU_1905384_0_0_0"/>
<dbReference type="InParanoid" id="Q02BZ9"/>